<accession>A0A0W8F0E9</accession>
<proteinExistence type="predicted"/>
<organism evidence="1">
    <name type="scientific">hydrocarbon metagenome</name>
    <dbReference type="NCBI Taxonomy" id="938273"/>
    <lineage>
        <taxon>unclassified sequences</taxon>
        <taxon>metagenomes</taxon>
        <taxon>ecological metagenomes</taxon>
    </lineage>
</organism>
<dbReference type="AlphaFoldDB" id="A0A0W8F0E9"/>
<protein>
    <submittedName>
        <fullName evidence="1">Uncharacterized protein</fullName>
    </submittedName>
</protein>
<sequence>MNGLERARPRSPPVFEGPGPAPVYILLDPGSTRCVARLPAGIVLSLTPVL</sequence>
<gene>
    <name evidence="1" type="ORF">ASZ90_016018</name>
</gene>
<evidence type="ECO:0000313" key="1">
    <source>
        <dbReference type="EMBL" id="KUG14341.1"/>
    </source>
</evidence>
<reference evidence="1" key="1">
    <citation type="journal article" date="2015" name="Proc. Natl. Acad. Sci. U.S.A.">
        <title>Networks of energetic and metabolic interactions define dynamics in microbial communities.</title>
        <authorList>
            <person name="Embree M."/>
            <person name="Liu J.K."/>
            <person name="Al-Bassam M.M."/>
            <person name="Zengler K."/>
        </authorList>
    </citation>
    <scope>NUCLEOTIDE SEQUENCE</scope>
</reference>
<dbReference type="EMBL" id="LNQE01001669">
    <property type="protein sequence ID" value="KUG14341.1"/>
    <property type="molecule type" value="Genomic_DNA"/>
</dbReference>
<comment type="caution">
    <text evidence="1">The sequence shown here is derived from an EMBL/GenBank/DDBJ whole genome shotgun (WGS) entry which is preliminary data.</text>
</comment>
<name>A0A0W8F0E9_9ZZZZ</name>